<dbReference type="WBParaSite" id="SBAD_0000349501-mRNA-1">
    <property type="protein sequence ID" value="SBAD_0000349501-mRNA-1"/>
    <property type="gene ID" value="SBAD_0000349501"/>
</dbReference>
<gene>
    <name evidence="1" type="ORF">SBAD_LOCUS3341</name>
</gene>
<evidence type="ECO:0000313" key="2">
    <source>
        <dbReference type="Proteomes" id="UP000270296"/>
    </source>
</evidence>
<proteinExistence type="predicted"/>
<dbReference type="EMBL" id="UZAM01007700">
    <property type="protein sequence ID" value="VDP00860.1"/>
    <property type="molecule type" value="Genomic_DNA"/>
</dbReference>
<name>A0A183II96_9BILA</name>
<accession>A0A183II96</accession>
<dbReference type="Proteomes" id="UP000270296">
    <property type="component" value="Unassembled WGS sequence"/>
</dbReference>
<keyword evidence="2" id="KW-1185">Reference proteome</keyword>
<evidence type="ECO:0000313" key="1">
    <source>
        <dbReference type="EMBL" id="VDP00860.1"/>
    </source>
</evidence>
<organism evidence="3">
    <name type="scientific">Soboliphyme baturini</name>
    <dbReference type="NCBI Taxonomy" id="241478"/>
    <lineage>
        <taxon>Eukaryota</taxon>
        <taxon>Metazoa</taxon>
        <taxon>Ecdysozoa</taxon>
        <taxon>Nematoda</taxon>
        <taxon>Enoplea</taxon>
        <taxon>Dorylaimia</taxon>
        <taxon>Dioctophymatida</taxon>
        <taxon>Dioctophymatoidea</taxon>
        <taxon>Soboliphymatidae</taxon>
        <taxon>Soboliphyme</taxon>
    </lineage>
</organism>
<sequence length="84" mass="9050">MDGLHELRREKTVLPAEAGVGQARDSALVQRSEVMVSRSRRYRCQWSSTLLYAALFPAPIADTVIKCLSLAESSKRGGGDGDGG</sequence>
<reference evidence="3" key="1">
    <citation type="submission" date="2016-06" db="UniProtKB">
        <authorList>
            <consortium name="WormBaseParasite"/>
        </authorList>
    </citation>
    <scope>IDENTIFICATION</scope>
</reference>
<protein>
    <submittedName>
        <fullName evidence="1 3">Uncharacterized protein</fullName>
    </submittedName>
</protein>
<evidence type="ECO:0000313" key="3">
    <source>
        <dbReference type="WBParaSite" id="SBAD_0000349501-mRNA-1"/>
    </source>
</evidence>
<reference evidence="1 2" key="2">
    <citation type="submission" date="2018-11" db="EMBL/GenBank/DDBJ databases">
        <authorList>
            <consortium name="Pathogen Informatics"/>
        </authorList>
    </citation>
    <scope>NUCLEOTIDE SEQUENCE [LARGE SCALE GENOMIC DNA]</scope>
</reference>
<dbReference type="AlphaFoldDB" id="A0A183II96"/>